<dbReference type="GO" id="GO:0003723">
    <property type="term" value="F:RNA binding"/>
    <property type="evidence" value="ECO:0007669"/>
    <property type="project" value="UniProtKB-KW"/>
</dbReference>
<evidence type="ECO:0000313" key="3">
    <source>
        <dbReference type="Proteomes" id="UP000233440"/>
    </source>
</evidence>
<sequence>MQKIFPAFSTFKYFEKFLKSDYEIGVSLETHIGQLINIKKMAEEYNKKIIYHVDLIHGLKNDDYGTEYLCQEYKPFGVISTKSNVIYTAQKKGVMSIQRIFLLDSHAVDKSLQLVEKTKPDFIEVIPGAIPSMIAEIKERTQTKILAGGLIRNIEEVENALSAGAKGITTSKVDIWDHFK</sequence>
<evidence type="ECO:0000313" key="2">
    <source>
        <dbReference type="EMBL" id="PKR83631.1"/>
    </source>
</evidence>
<organism evidence="2 3">
    <name type="scientific">Heyndrickxia camelliae</name>
    <dbReference type="NCBI Taxonomy" id="1707093"/>
    <lineage>
        <taxon>Bacteria</taxon>
        <taxon>Bacillati</taxon>
        <taxon>Bacillota</taxon>
        <taxon>Bacilli</taxon>
        <taxon>Bacillales</taxon>
        <taxon>Bacillaceae</taxon>
        <taxon>Heyndrickxia</taxon>
    </lineage>
</organism>
<name>A0A2N3LG76_9BACI</name>
<dbReference type="GO" id="GO:0006071">
    <property type="term" value="P:glycerol metabolic process"/>
    <property type="evidence" value="ECO:0007669"/>
    <property type="project" value="UniProtKB-UniRule"/>
</dbReference>
<reference evidence="2 3" key="1">
    <citation type="submission" date="2017-11" db="EMBL/GenBank/DDBJ databases">
        <title>Bacillus camelliae sp. nov., isolated from pu'er tea.</title>
        <authorList>
            <person name="Niu L."/>
        </authorList>
    </citation>
    <scope>NUCLEOTIDE SEQUENCE [LARGE SCALE GENOMIC DNA]</scope>
    <source>
        <strain evidence="2 3">7578-1</strain>
    </source>
</reference>
<proteinExistence type="predicted"/>
<protein>
    <recommendedName>
        <fullName evidence="1">Glycerol uptake operon antiterminator regulatory protein</fullName>
    </recommendedName>
</protein>
<comment type="function">
    <text evidence="1">Regulates expression of the glpD operon. In the presence of glycerol 3-phosphate (G3P) causes antitermination of transcription of glpD at the inverted repeat of the leader region to enhance its transcription. Binds and stabilizes glpD leader mRNA.</text>
</comment>
<dbReference type="PIRSF" id="PIRSF016897">
    <property type="entry name" value="GlpP"/>
    <property type="match status" value="1"/>
</dbReference>
<dbReference type="PANTHER" id="PTHR35787">
    <property type="entry name" value="GLYCEROL UPTAKE OPERON ANTITERMINATOR REGULATORY PROTEIN"/>
    <property type="match status" value="1"/>
</dbReference>
<keyword evidence="1" id="KW-0804">Transcription</keyword>
<dbReference type="Pfam" id="PF04309">
    <property type="entry name" value="G3P_antiterm"/>
    <property type="match status" value="1"/>
</dbReference>
<dbReference type="Proteomes" id="UP000233440">
    <property type="component" value="Unassembled WGS sequence"/>
</dbReference>
<dbReference type="InterPro" id="IPR006699">
    <property type="entry name" value="GlpP"/>
</dbReference>
<keyword evidence="1" id="KW-0694">RNA-binding</keyword>
<dbReference type="EMBL" id="PIQO01000016">
    <property type="protein sequence ID" value="PKR83631.1"/>
    <property type="molecule type" value="Genomic_DNA"/>
</dbReference>
<dbReference type="AlphaFoldDB" id="A0A2N3LG76"/>
<keyword evidence="3" id="KW-1185">Reference proteome</keyword>
<dbReference type="InterPro" id="IPR013785">
    <property type="entry name" value="Aldolase_TIM"/>
</dbReference>
<dbReference type="RefSeq" id="WP_101355551.1">
    <property type="nucleotide sequence ID" value="NZ_PIQO01000016.1"/>
</dbReference>
<dbReference type="Gene3D" id="3.20.20.70">
    <property type="entry name" value="Aldolase class I"/>
    <property type="match status" value="1"/>
</dbReference>
<keyword evidence="1" id="KW-0805">Transcription regulation</keyword>
<accession>A0A2N3LG76</accession>
<dbReference type="GO" id="GO:0045893">
    <property type="term" value="P:positive regulation of DNA-templated transcription"/>
    <property type="evidence" value="ECO:0007669"/>
    <property type="project" value="TreeGrafter"/>
</dbReference>
<gene>
    <name evidence="2" type="ORF">CWO92_17735</name>
</gene>
<dbReference type="OrthoDB" id="9799580at2"/>
<keyword evidence="1" id="KW-0319">Glycerol metabolism</keyword>
<dbReference type="GO" id="GO:0001072">
    <property type="term" value="F:transcription antitermination factor activity, RNA binding"/>
    <property type="evidence" value="ECO:0007669"/>
    <property type="project" value="TreeGrafter"/>
</dbReference>
<dbReference type="SUPFAM" id="SSF110391">
    <property type="entry name" value="GlpP-like"/>
    <property type="match status" value="1"/>
</dbReference>
<comment type="caution">
    <text evidence="2">The sequence shown here is derived from an EMBL/GenBank/DDBJ whole genome shotgun (WGS) entry which is preliminary data.</text>
</comment>
<evidence type="ECO:0000256" key="1">
    <source>
        <dbReference type="PIRNR" id="PIRNR016897"/>
    </source>
</evidence>
<dbReference type="PANTHER" id="PTHR35787:SF1">
    <property type="entry name" value="GLYCEROL UPTAKE OPERON ANTITERMINATOR REGULATORY PROTEIN"/>
    <property type="match status" value="1"/>
</dbReference>